<dbReference type="GO" id="GO:0008324">
    <property type="term" value="F:monoatomic cation transmembrane transporter activity"/>
    <property type="evidence" value="ECO:0007669"/>
    <property type="project" value="InterPro"/>
</dbReference>
<proteinExistence type="predicted"/>
<keyword evidence="5" id="KW-1185">Reference proteome</keyword>
<keyword evidence="1" id="KW-0812">Transmembrane</keyword>
<dbReference type="PROSITE" id="PS51201">
    <property type="entry name" value="RCK_N"/>
    <property type="match status" value="1"/>
</dbReference>
<feature type="transmembrane region" description="Helical" evidence="1">
    <location>
        <begin position="74"/>
        <end position="99"/>
    </location>
</feature>
<evidence type="ECO:0000313" key="5">
    <source>
        <dbReference type="Proteomes" id="UP000215027"/>
    </source>
</evidence>
<dbReference type="PROSITE" id="PS51202">
    <property type="entry name" value="RCK_C"/>
    <property type="match status" value="1"/>
</dbReference>
<dbReference type="InterPro" id="IPR036721">
    <property type="entry name" value="RCK_C_sf"/>
</dbReference>
<feature type="transmembrane region" description="Helical" evidence="1">
    <location>
        <begin position="12"/>
        <end position="36"/>
    </location>
</feature>
<dbReference type="Gene3D" id="3.40.50.720">
    <property type="entry name" value="NAD(P)-binding Rossmann-like Domain"/>
    <property type="match status" value="1"/>
</dbReference>
<dbReference type="PANTHER" id="PTHR43833:SF11">
    <property type="entry name" value="VOLTAGE-GATED POTASSIUM CHANNEL KCH"/>
    <property type="match status" value="1"/>
</dbReference>
<dbReference type="PANTHER" id="PTHR43833">
    <property type="entry name" value="POTASSIUM CHANNEL PROTEIN 2-RELATED-RELATED"/>
    <property type="match status" value="1"/>
</dbReference>
<evidence type="ECO:0000259" key="2">
    <source>
        <dbReference type="PROSITE" id="PS51201"/>
    </source>
</evidence>
<dbReference type="Proteomes" id="UP000215027">
    <property type="component" value="Chromosome I"/>
</dbReference>
<dbReference type="Pfam" id="PF02254">
    <property type="entry name" value="TrkA_N"/>
    <property type="match status" value="1"/>
</dbReference>
<sequence length="336" mass="36304">MRAAWRDTLLLLRQFAAPLLLFSLIIVGGGLLYYALARLAGEPVDSPAEAIYLTLGLAFFQPNGEFPHEWYLQLFYFAVPVLGLGILAAGLADFGRLFFNRRTRRKEWEMAVASTFNRHLVLIGLGHLGYRVMETLVNNGQQVVVIEHDPKPQLLEGARRLGVPVIQADGRSPEALEGAGTARARAILLCTQNDVLNLQIAFAAQRLNPTIEVVVRIFDDEFAADVAARFGFRALSATGLAAPAFASAASGVDVTRPITVDGRPFSLASLTLGRGSRLAGRAVGDIEGAFEVSVVLLRRDGASDPHPAAERRVAEGDVVAVLGEPERIARLTAENQ</sequence>
<evidence type="ECO:0008006" key="6">
    <source>
        <dbReference type="Google" id="ProtNLM"/>
    </source>
</evidence>
<keyword evidence="1" id="KW-1133">Transmembrane helix</keyword>
<gene>
    <name evidence="4" type="ORF">CFX0092_A1442</name>
</gene>
<name>A0A160T408_9CHLR</name>
<feature type="domain" description="RCK N-terminal" evidence="2">
    <location>
        <begin position="117"/>
        <end position="236"/>
    </location>
</feature>
<dbReference type="AlphaFoldDB" id="A0A160T408"/>
<dbReference type="KEGG" id="pbf:CFX0092_A1442"/>
<dbReference type="EMBL" id="LN890655">
    <property type="protein sequence ID" value="CUS03320.2"/>
    <property type="molecule type" value="Genomic_DNA"/>
</dbReference>
<dbReference type="SUPFAM" id="SSF51735">
    <property type="entry name" value="NAD(P)-binding Rossmann-fold domains"/>
    <property type="match status" value="1"/>
</dbReference>
<dbReference type="SUPFAM" id="SSF116726">
    <property type="entry name" value="TrkA C-terminal domain-like"/>
    <property type="match status" value="1"/>
</dbReference>
<dbReference type="GO" id="GO:0006813">
    <property type="term" value="P:potassium ion transport"/>
    <property type="evidence" value="ECO:0007669"/>
    <property type="project" value="InterPro"/>
</dbReference>
<feature type="domain" description="RCK C-terminal" evidence="3">
    <location>
        <begin position="255"/>
        <end position="336"/>
    </location>
</feature>
<dbReference type="InterPro" id="IPR006037">
    <property type="entry name" value="RCK_C"/>
</dbReference>
<accession>A0A160T408</accession>
<evidence type="ECO:0000313" key="4">
    <source>
        <dbReference type="EMBL" id="CUS03320.2"/>
    </source>
</evidence>
<evidence type="ECO:0000256" key="1">
    <source>
        <dbReference type="SAM" id="Phobius"/>
    </source>
</evidence>
<dbReference type="Gene3D" id="3.30.70.1450">
    <property type="entry name" value="Regulator of K+ conductance, C-terminal domain"/>
    <property type="match status" value="1"/>
</dbReference>
<dbReference type="InterPro" id="IPR050721">
    <property type="entry name" value="Trk_Ktr_HKT_K-transport"/>
</dbReference>
<dbReference type="InterPro" id="IPR036291">
    <property type="entry name" value="NAD(P)-bd_dom_sf"/>
</dbReference>
<protein>
    <recommendedName>
        <fullName evidence="6">TrkA-N domain protein</fullName>
    </recommendedName>
</protein>
<evidence type="ECO:0000259" key="3">
    <source>
        <dbReference type="PROSITE" id="PS51202"/>
    </source>
</evidence>
<organism evidence="4 5">
    <name type="scientific">Candidatus Promineifilum breve</name>
    <dbReference type="NCBI Taxonomy" id="1806508"/>
    <lineage>
        <taxon>Bacteria</taxon>
        <taxon>Bacillati</taxon>
        <taxon>Chloroflexota</taxon>
        <taxon>Ardenticatenia</taxon>
        <taxon>Candidatus Promineifilales</taxon>
        <taxon>Candidatus Promineifilaceae</taxon>
        <taxon>Candidatus Promineifilum</taxon>
    </lineage>
</organism>
<keyword evidence="1" id="KW-0472">Membrane</keyword>
<reference evidence="4" key="1">
    <citation type="submission" date="2016-01" db="EMBL/GenBank/DDBJ databases">
        <authorList>
            <person name="Mcilroy J.S."/>
            <person name="Karst M S."/>
            <person name="Albertsen M."/>
        </authorList>
    </citation>
    <scope>NUCLEOTIDE SEQUENCE</scope>
    <source>
        <strain evidence="4">Cfx-K</strain>
    </source>
</reference>
<dbReference type="Pfam" id="PF02080">
    <property type="entry name" value="TrkA_C"/>
    <property type="match status" value="1"/>
</dbReference>
<dbReference type="InterPro" id="IPR003148">
    <property type="entry name" value="RCK_N"/>
</dbReference>